<keyword evidence="5" id="KW-0732">Signal</keyword>
<comment type="caution">
    <text evidence="7">The sequence shown here is derived from an EMBL/GenBank/DDBJ whole genome shotgun (WGS) entry which is preliminary data.</text>
</comment>
<reference evidence="7" key="2">
    <citation type="submission" date="2020-11" db="EMBL/GenBank/DDBJ databases">
        <authorList>
            <person name="McCartney M.A."/>
            <person name="Auch B."/>
            <person name="Kono T."/>
            <person name="Mallez S."/>
            <person name="Becker A."/>
            <person name="Gohl D.M."/>
            <person name="Silverstein K.A.T."/>
            <person name="Koren S."/>
            <person name="Bechman K.B."/>
            <person name="Herman A."/>
            <person name="Abrahante J.E."/>
            <person name="Garbe J."/>
        </authorList>
    </citation>
    <scope>NUCLEOTIDE SEQUENCE</scope>
    <source>
        <strain evidence="7">Duluth1</strain>
        <tissue evidence="7">Whole animal</tissue>
    </source>
</reference>
<feature type="transmembrane region" description="Helical" evidence="4">
    <location>
        <begin position="717"/>
        <end position="737"/>
    </location>
</feature>
<dbReference type="InterPro" id="IPR032675">
    <property type="entry name" value="LRR_dom_sf"/>
</dbReference>
<evidence type="ECO:0000256" key="1">
    <source>
        <dbReference type="ARBA" id="ARBA00009634"/>
    </source>
</evidence>
<evidence type="ECO:0000256" key="3">
    <source>
        <dbReference type="ARBA" id="ARBA00022737"/>
    </source>
</evidence>
<feature type="chain" id="PRO_5039653544" description="TIR domain-containing protein" evidence="5">
    <location>
        <begin position="24"/>
        <end position="919"/>
    </location>
</feature>
<evidence type="ECO:0000313" key="7">
    <source>
        <dbReference type="EMBL" id="KAH3810649.1"/>
    </source>
</evidence>
<dbReference type="InterPro" id="IPR001611">
    <property type="entry name" value="Leu-rich_rpt"/>
</dbReference>
<feature type="signal peptide" evidence="5">
    <location>
        <begin position="1"/>
        <end position="23"/>
    </location>
</feature>
<evidence type="ECO:0000259" key="6">
    <source>
        <dbReference type="PROSITE" id="PS50104"/>
    </source>
</evidence>
<keyword evidence="8" id="KW-1185">Reference proteome</keyword>
<dbReference type="SMART" id="SM00369">
    <property type="entry name" value="LRR_TYP"/>
    <property type="match status" value="4"/>
</dbReference>
<evidence type="ECO:0000256" key="4">
    <source>
        <dbReference type="SAM" id="Phobius"/>
    </source>
</evidence>
<dbReference type="InterPro" id="IPR035897">
    <property type="entry name" value="Toll_tir_struct_dom_sf"/>
</dbReference>
<sequence>MAILKPYKLSLLMILGFSMTSVAEPIDEMCSPCVCVSSDERALYNVDCRFNKNLEGRLPEFKDINESKIRSLNMSGTSLYNLKNQTQTPFEFYSNLQELDLFNTSINLSKNNSATVNSETFKGLEKLAVLNIAHNEQFPVTSETDSNVFKRLTSLKKLIMYQINLIPSGNMSYPSQILRYFLTLEEIWIDGFSVLPFGTEFLSMPNLTVIRISGDLIRPIWQDQDFCYMQNINDNTFANLLFVRNLSILNCGVKTISRYAFINTKSLRMLDLSMNYELGLGELDGLRSLNSGLEVLIMDSLTHPNKLECPNRIMKSTVELIKHITALKMVSLDYNKISEIDKDAFEIIPESLEHLRVRRNKFELGYYLLYASRMKNLRKLEASFTHMDLQFSVLNDNLEFKHPQMYQYNNITLAHKNVNSLSLSNENNSYIGHHKDLDCPKSLLYFIPTVVITAFIPPKLEYLDISHSKIGFPIYDFYIDSNNSLKTVIASNSLLYCWDGPVHGLHNIEMIDLSNNFCSNVNENFFTSILKLKRLHIQRNYLHLVVAYKKIFQSNSELEYIDLSINRINNIHPQLFKHQNKLKWLNLSMNNLMVVDYTISHMQLLRVLNLSDNHITTLSKEFRSDLEGIVSSRNKITLTVDLTNNVISCSCDNLDVLEWILEHTYPTSSLLILKMTTCYYTHNISSGLPLPVLIRSKADMYFQVSFLQKFCLSYTPLLISMVVLLIFIMNVIIGAIIHRFRWKIRYWYYVGNNKEASVNGYTSIEASLRFQRFKYDIYLAYEEDAHEFVLETLRPKLVELDYVVFVHDDILEGLPLCNVLTKSIHASRVVVFVLSNGSRESLEWKIAAHMTNEESNHRGKPIALAMFYDSNSTRALPEGLQVLRRDAFIDYPANGSEDEYTAFFEDFKAKVKIIMNTTF</sequence>
<organism evidence="7 8">
    <name type="scientific">Dreissena polymorpha</name>
    <name type="common">Zebra mussel</name>
    <name type="synonym">Mytilus polymorpha</name>
    <dbReference type="NCBI Taxonomy" id="45954"/>
    <lineage>
        <taxon>Eukaryota</taxon>
        <taxon>Metazoa</taxon>
        <taxon>Spiralia</taxon>
        <taxon>Lophotrochozoa</taxon>
        <taxon>Mollusca</taxon>
        <taxon>Bivalvia</taxon>
        <taxon>Autobranchia</taxon>
        <taxon>Heteroconchia</taxon>
        <taxon>Euheterodonta</taxon>
        <taxon>Imparidentia</taxon>
        <taxon>Neoheterodontei</taxon>
        <taxon>Myida</taxon>
        <taxon>Dreissenoidea</taxon>
        <taxon>Dreissenidae</taxon>
        <taxon>Dreissena</taxon>
    </lineage>
</organism>
<reference evidence="7" key="1">
    <citation type="journal article" date="2019" name="bioRxiv">
        <title>The Genome of the Zebra Mussel, Dreissena polymorpha: A Resource for Invasive Species Research.</title>
        <authorList>
            <person name="McCartney M.A."/>
            <person name="Auch B."/>
            <person name="Kono T."/>
            <person name="Mallez S."/>
            <person name="Zhang Y."/>
            <person name="Obille A."/>
            <person name="Becker A."/>
            <person name="Abrahante J.E."/>
            <person name="Garbe J."/>
            <person name="Badalamenti J.P."/>
            <person name="Herman A."/>
            <person name="Mangelson H."/>
            <person name="Liachko I."/>
            <person name="Sullivan S."/>
            <person name="Sone E.D."/>
            <person name="Koren S."/>
            <person name="Silverstein K.A.T."/>
            <person name="Beckman K.B."/>
            <person name="Gohl D.M."/>
        </authorList>
    </citation>
    <scope>NUCLEOTIDE SEQUENCE</scope>
    <source>
        <strain evidence="7">Duluth1</strain>
        <tissue evidence="7">Whole animal</tissue>
    </source>
</reference>
<dbReference type="Gene3D" id="3.80.10.10">
    <property type="entry name" value="Ribonuclease Inhibitor"/>
    <property type="match status" value="3"/>
</dbReference>
<dbReference type="EMBL" id="JAIWYP010000006">
    <property type="protein sequence ID" value="KAH3810649.1"/>
    <property type="molecule type" value="Genomic_DNA"/>
</dbReference>
<dbReference type="SUPFAM" id="SSF52058">
    <property type="entry name" value="L domain-like"/>
    <property type="match status" value="1"/>
</dbReference>
<name>A0A9D4JHT5_DREPO</name>
<evidence type="ECO:0000256" key="5">
    <source>
        <dbReference type="SAM" id="SignalP"/>
    </source>
</evidence>
<protein>
    <recommendedName>
        <fullName evidence="6">TIR domain-containing protein</fullName>
    </recommendedName>
</protein>
<dbReference type="Pfam" id="PF13855">
    <property type="entry name" value="LRR_8"/>
    <property type="match status" value="1"/>
</dbReference>
<dbReference type="InterPro" id="IPR003591">
    <property type="entry name" value="Leu-rich_rpt_typical-subtyp"/>
</dbReference>
<keyword evidence="2" id="KW-0433">Leucine-rich repeat</keyword>
<keyword evidence="3" id="KW-0677">Repeat</keyword>
<proteinExistence type="inferred from homology"/>
<dbReference type="Proteomes" id="UP000828390">
    <property type="component" value="Unassembled WGS sequence"/>
</dbReference>
<keyword evidence="4" id="KW-0812">Transmembrane</keyword>
<dbReference type="InterPro" id="IPR000157">
    <property type="entry name" value="TIR_dom"/>
</dbReference>
<gene>
    <name evidence="7" type="ORF">DPMN_139045</name>
</gene>
<dbReference type="PANTHER" id="PTHR24366">
    <property type="entry name" value="IG(IMMUNOGLOBULIN) AND LRR(LEUCINE RICH REPEAT) DOMAINS"/>
    <property type="match status" value="1"/>
</dbReference>
<keyword evidence="4" id="KW-1133">Transmembrane helix</keyword>
<dbReference type="PROSITE" id="PS51450">
    <property type="entry name" value="LRR"/>
    <property type="match status" value="1"/>
</dbReference>
<dbReference type="PROSITE" id="PS50104">
    <property type="entry name" value="TIR"/>
    <property type="match status" value="1"/>
</dbReference>
<dbReference type="Pfam" id="PF01582">
    <property type="entry name" value="TIR"/>
    <property type="match status" value="1"/>
</dbReference>
<evidence type="ECO:0000256" key="2">
    <source>
        <dbReference type="ARBA" id="ARBA00022614"/>
    </source>
</evidence>
<accession>A0A9D4JHT5</accession>
<feature type="domain" description="TIR" evidence="6">
    <location>
        <begin position="773"/>
        <end position="915"/>
    </location>
</feature>
<dbReference type="GO" id="GO:0007165">
    <property type="term" value="P:signal transduction"/>
    <property type="evidence" value="ECO:0007669"/>
    <property type="project" value="InterPro"/>
</dbReference>
<dbReference type="PANTHER" id="PTHR24366:SF96">
    <property type="entry name" value="LEUCINE RICH REPEAT CONTAINING 53"/>
    <property type="match status" value="1"/>
</dbReference>
<dbReference type="AlphaFoldDB" id="A0A9D4JHT5"/>
<comment type="similarity">
    <text evidence="1">Belongs to the Toll-like receptor family.</text>
</comment>
<dbReference type="SUPFAM" id="SSF52200">
    <property type="entry name" value="Toll/Interleukin receptor TIR domain"/>
    <property type="match status" value="1"/>
</dbReference>
<dbReference type="Gene3D" id="3.40.50.10140">
    <property type="entry name" value="Toll/interleukin-1 receptor homology (TIR) domain"/>
    <property type="match status" value="1"/>
</dbReference>
<keyword evidence="4" id="KW-0472">Membrane</keyword>
<evidence type="ECO:0000313" key="8">
    <source>
        <dbReference type="Proteomes" id="UP000828390"/>
    </source>
</evidence>